<dbReference type="AlphaFoldDB" id="A0A8D5FQM7"/>
<reference evidence="1" key="1">
    <citation type="submission" date="2020-09" db="EMBL/GenBank/DDBJ databases">
        <title>Desulfogranum mesoprofundum gen. nov., sp. nov., a novel mesophilic, sulfate-reducing chemolithoautotroph isolated from a deep-sea hydrothermal vent chimney in the Suiyo Seamount.</title>
        <authorList>
            <person name="Hashimoto Y."/>
            <person name="Nakagawa S."/>
        </authorList>
    </citation>
    <scope>NUCLEOTIDE SEQUENCE</scope>
    <source>
        <strain evidence="1">KT2</strain>
    </source>
</reference>
<accession>A0A8D5FQM7</accession>
<proteinExistence type="predicted"/>
<dbReference type="EMBL" id="AP024086">
    <property type="protein sequence ID" value="BCL59636.1"/>
    <property type="molecule type" value="Genomic_DNA"/>
</dbReference>
<dbReference type="Proteomes" id="UP000826725">
    <property type="component" value="Chromosome"/>
</dbReference>
<gene>
    <name evidence="1" type="ORF">DGMP_03290</name>
</gene>
<organism evidence="1 2">
    <name type="scientific">Desulfomarina profundi</name>
    <dbReference type="NCBI Taxonomy" id="2772557"/>
    <lineage>
        <taxon>Bacteria</taxon>
        <taxon>Pseudomonadati</taxon>
        <taxon>Thermodesulfobacteriota</taxon>
        <taxon>Desulfobulbia</taxon>
        <taxon>Desulfobulbales</taxon>
        <taxon>Desulfobulbaceae</taxon>
        <taxon>Desulfomarina</taxon>
    </lineage>
</organism>
<protein>
    <recommendedName>
        <fullName evidence="3">NodB homology domain-containing protein</fullName>
    </recommendedName>
</protein>
<name>A0A8D5FQM7_9BACT</name>
<evidence type="ECO:0008006" key="3">
    <source>
        <dbReference type="Google" id="ProtNLM"/>
    </source>
</evidence>
<dbReference type="KEGG" id="dbk:DGMP_03290"/>
<keyword evidence="2" id="KW-1185">Reference proteome</keyword>
<evidence type="ECO:0000313" key="2">
    <source>
        <dbReference type="Proteomes" id="UP000826725"/>
    </source>
</evidence>
<sequence length="203" mass="23287">MSKTATLYSLATNTIQSDLAALIDRLCQQASSPIPVFFRADDIGIPSSNFQQLITCFLRHKLPLCLATVPTWLTEKRLKILQDITGKNSSQWCWHQHGYQHRNFERKGKKQEFGPARAEHEIKRSLRLGKERLETLLGPEFQPIFTPPWNRCSRVTIKTLADLNFMALSRSDGPSRKRYQHFLISRSMLISIPGKNSQPPLDL</sequence>
<evidence type="ECO:0000313" key="1">
    <source>
        <dbReference type="EMBL" id="BCL59636.1"/>
    </source>
</evidence>
<dbReference type="RefSeq" id="WP_228855840.1">
    <property type="nucleotide sequence ID" value="NZ_AP024086.1"/>
</dbReference>